<name>A0A396GSI8_MEDTR</name>
<evidence type="ECO:0000313" key="1">
    <source>
        <dbReference type="EMBL" id="RHN42474.1"/>
    </source>
</evidence>
<protein>
    <submittedName>
        <fullName evidence="1">Uncharacterized protein</fullName>
    </submittedName>
</protein>
<dbReference type="Gramene" id="rna48920">
    <property type="protein sequence ID" value="RHN42474.1"/>
    <property type="gene ID" value="gene48920"/>
</dbReference>
<dbReference type="Proteomes" id="UP000265566">
    <property type="component" value="Chromosome 8"/>
</dbReference>
<reference evidence="1" key="1">
    <citation type="journal article" date="2018" name="Nat. Plants">
        <title>Whole-genome landscape of Medicago truncatula symbiotic genes.</title>
        <authorList>
            <person name="Pecrix Y."/>
            <person name="Gamas P."/>
            <person name="Carrere S."/>
        </authorList>
    </citation>
    <scope>NUCLEOTIDE SEQUENCE</scope>
    <source>
        <tissue evidence="1">Leaves</tissue>
    </source>
</reference>
<proteinExistence type="predicted"/>
<accession>A0A396GSI8</accession>
<dbReference type="AlphaFoldDB" id="A0A396GSI8"/>
<comment type="caution">
    <text evidence="1">The sequence shown here is derived from an EMBL/GenBank/DDBJ whole genome shotgun (WGS) entry which is preliminary data.</text>
</comment>
<sequence length="49" mass="5314">MEQTKNDESIAADLNDLAINAGIEDHHAAGVSPVPRVRPMVEIEDHHGL</sequence>
<dbReference type="EMBL" id="PSQE01000008">
    <property type="protein sequence ID" value="RHN42474.1"/>
    <property type="molecule type" value="Genomic_DNA"/>
</dbReference>
<organism evidence="1">
    <name type="scientific">Medicago truncatula</name>
    <name type="common">Barrel medic</name>
    <name type="synonym">Medicago tribuloides</name>
    <dbReference type="NCBI Taxonomy" id="3880"/>
    <lineage>
        <taxon>Eukaryota</taxon>
        <taxon>Viridiplantae</taxon>
        <taxon>Streptophyta</taxon>
        <taxon>Embryophyta</taxon>
        <taxon>Tracheophyta</taxon>
        <taxon>Spermatophyta</taxon>
        <taxon>Magnoliopsida</taxon>
        <taxon>eudicotyledons</taxon>
        <taxon>Gunneridae</taxon>
        <taxon>Pentapetalae</taxon>
        <taxon>rosids</taxon>
        <taxon>fabids</taxon>
        <taxon>Fabales</taxon>
        <taxon>Fabaceae</taxon>
        <taxon>Papilionoideae</taxon>
        <taxon>50 kb inversion clade</taxon>
        <taxon>NPAAA clade</taxon>
        <taxon>Hologalegina</taxon>
        <taxon>IRL clade</taxon>
        <taxon>Trifolieae</taxon>
        <taxon>Medicago</taxon>
    </lineage>
</organism>
<gene>
    <name evidence="1" type="ORF">MtrunA17_Chr8g0377291</name>
</gene>